<organism evidence="4 5">
    <name type="scientific">Maribacter litopenaei</name>
    <dbReference type="NCBI Taxonomy" id="2976127"/>
    <lineage>
        <taxon>Bacteria</taxon>
        <taxon>Pseudomonadati</taxon>
        <taxon>Bacteroidota</taxon>
        <taxon>Flavobacteriia</taxon>
        <taxon>Flavobacteriales</taxon>
        <taxon>Flavobacteriaceae</taxon>
        <taxon>Maribacter</taxon>
    </lineage>
</organism>
<dbReference type="RefSeq" id="WP_260574969.1">
    <property type="nucleotide sequence ID" value="NZ_CP104205.1"/>
</dbReference>
<keyword evidence="2" id="KW-0677">Repeat</keyword>
<dbReference type="PANTHER" id="PTHR46407:SF3">
    <property type="entry name" value="OS02G0208700 PROTEIN"/>
    <property type="match status" value="1"/>
</dbReference>
<gene>
    <name evidence="4" type="ORF">NYZ99_09090</name>
</gene>
<accession>A0ABY5YB93</accession>
<dbReference type="InterPro" id="IPR006652">
    <property type="entry name" value="Kelch_1"/>
</dbReference>
<feature type="domain" description="Attractin/MKLN-like beta-propeller" evidence="3">
    <location>
        <begin position="21"/>
        <end position="263"/>
    </location>
</feature>
<reference evidence="4" key="1">
    <citation type="submission" date="2022-09" db="EMBL/GenBank/DDBJ databases">
        <title>Maribacter litopenaei sp. nov., isolated from the intestinal tract of the Pacific White Shrimp, Litopenaeus vannamei.</title>
        <authorList>
            <person name="Kim S.Y."/>
            <person name="Hwang C.Y."/>
        </authorList>
    </citation>
    <scope>NUCLEOTIDE SEQUENCE</scope>
    <source>
        <strain evidence="4">HL-LV01</strain>
    </source>
</reference>
<keyword evidence="1" id="KW-0880">Kelch repeat</keyword>
<evidence type="ECO:0000256" key="2">
    <source>
        <dbReference type="ARBA" id="ARBA00022737"/>
    </source>
</evidence>
<evidence type="ECO:0000313" key="5">
    <source>
        <dbReference type="Proteomes" id="UP001059209"/>
    </source>
</evidence>
<dbReference type="SMART" id="SM00612">
    <property type="entry name" value="Kelch"/>
    <property type="match status" value="5"/>
</dbReference>
<keyword evidence="5" id="KW-1185">Reference proteome</keyword>
<dbReference type="Proteomes" id="UP001059209">
    <property type="component" value="Chromosome"/>
</dbReference>
<dbReference type="InterPro" id="IPR015915">
    <property type="entry name" value="Kelch-typ_b-propeller"/>
</dbReference>
<evidence type="ECO:0000256" key="1">
    <source>
        <dbReference type="ARBA" id="ARBA00022441"/>
    </source>
</evidence>
<evidence type="ECO:0000259" key="3">
    <source>
        <dbReference type="Pfam" id="PF24981"/>
    </source>
</evidence>
<dbReference type="Pfam" id="PF24981">
    <property type="entry name" value="Beta-prop_ATRN-LZTR1"/>
    <property type="match status" value="1"/>
</dbReference>
<dbReference type="Gene3D" id="2.120.10.80">
    <property type="entry name" value="Kelch-type beta propeller"/>
    <property type="match status" value="2"/>
</dbReference>
<proteinExistence type="predicted"/>
<dbReference type="SUPFAM" id="SSF117281">
    <property type="entry name" value="Kelch motif"/>
    <property type="match status" value="1"/>
</dbReference>
<dbReference type="PANTHER" id="PTHR46407">
    <property type="entry name" value="OS02G0208700 PROTEIN"/>
    <property type="match status" value="1"/>
</dbReference>
<protein>
    <submittedName>
        <fullName evidence="4">Galactose oxidase</fullName>
    </submittedName>
</protein>
<dbReference type="EMBL" id="CP104205">
    <property type="protein sequence ID" value="UWX56332.1"/>
    <property type="molecule type" value="Genomic_DNA"/>
</dbReference>
<dbReference type="InterPro" id="IPR056737">
    <property type="entry name" value="Beta-prop_ATRN-MKLN-like"/>
</dbReference>
<dbReference type="InterPro" id="IPR044595">
    <property type="entry name" value="KMD1-4"/>
</dbReference>
<evidence type="ECO:0000313" key="4">
    <source>
        <dbReference type="EMBL" id="UWX56332.1"/>
    </source>
</evidence>
<sequence>MKTTYFIGLMVILMAPNLMVSQDWEVLSPTNSCTNRHENSLVSLGERIFLVGGRGIKPVEIFDINTQTWSTAAVTPIEMHHFQAITYNNEIYVVGAFTGSELFPKEKPVPSMYIYNIETDTWRKGPEIPENRLRGAAGCLVYQDKIYLVGGAFEGHWGGHVAWFDEFDPISNTWKQLPDAPHARDHFGIAIIDDKLYVAGGRRTYGNIGKYPDLTESSVDVYDFAQQQWTTLPNNLDIPTQRAGASVITLGKKIVVIGGESGTQKKAHDEVEAFDVEKMTWEKLPTLNIGRHGTGATLIDGKIYTAAGSGNSGGSPELNSVEVLQIK</sequence>
<name>A0ABY5YB93_9FLAO</name>